<evidence type="ECO:0000313" key="3">
    <source>
        <dbReference type="EMBL" id="PIY93372.1"/>
    </source>
</evidence>
<sequence>MIILVLWYNLKKFKYCIFMKICLIHNLYEPYARGGAEQVVKITIDFLLSKGHKVVLITSTPNQAEIVEKNNLKIYYLKQKNIFLYFDLHQHNFVCKFIWHIFDMFNFFIATKVKNILKKEKPEVVHTHNLMGLSFLIPQTIKKLEIKHIHTVHDVQLVEPSGIILKAKEKTWRYNGWFIKIHILLMEKLVGSPDIVISPSQFLLNFYKEKGFFENSKFKLLINPLTFNLVNNFGKEKHEGFNFLYLGQIEKHKGIFELVKVFKNIKNAKLHIVGDGSQLEELKKQFQNFDNVKFYGRIGREDLPEIFAKIDVTIFPSICYENYPTVIFESFCFAVPVLASNHSSLSEFIKVGENGWLFDMEKENDLAEKMQWCLENKTEIKMISENFDIDALKKNSDNYFVELENLYK</sequence>
<dbReference type="AlphaFoldDB" id="A0A2M7RA63"/>
<dbReference type="Proteomes" id="UP000229449">
    <property type="component" value="Unassembled WGS sequence"/>
</dbReference>
<protein>
    <recommendedName>
        <fullName evidence="5">Glycosyltransferase</fullName>
    </recommendedName>
</protein>
<dbReference type="GO" id="GO:0016757">
    <property type="term" value="F:glycosyltransferase activity"/>
    <property type="evidence" value="ECO:0007669"/>
    <property type="project" value="InterPro"/>
</dbReference>
<dbReference type="Pfam" id="PF13439">
    <property type="entry name" value="Glyco_transf_4"/>
    <property type="match status" value="1"/>
</dbReference>
<dbReference type="Pfam" id="PF00534">
    <property type="entry name" value="Glycos_transf_1"/>
    <property type="match status" value="1"/>
</dbReference>
<dbReference type="InterPro" id="IPR001296">
    <property type="entry name" value="Glyco_trans_1"/>
</dbReference>
<dbReference type="InterPro" id="IPR028098">
    <property type="entry name" value="Glyco_trans_4-like_N"/>
</dbReference>
<accession>A0A2M7RA63</accession>
<dbReference type="Gene3D" id="3.40.50.2000">
    <property type="entry name" value="Glycogen Phosphorylase B"/>
    <property type="match status" value="2"/>
</dbReference>
<dbReference type="PANTHER" id="PTHR45947">
    <property type="entry name" value="SULFOQUINOVOSYL TRANSFERASE SQD2"/>
    <property type="match status" value="1"/>
</dbReference>
<dbReference type="SUPFAM" id="SSF53756">
    <property type="entry name" value="UDP-Glycosyltransferase/glycogen phosphorylase"/>
    <property type="match status" value="1"/>
</dbReference>
<organism evidence="3 4">
    <name type="scientific">Candidatus Magasanikbacteria bacterium CG_4_10_14_0_8_um_filter_32_14</name>
    <dbReference type="NCBI Taxonomy" id="1974640"/>
    <lineage>
        <taxon>Bacteria</taxon>
        <taxon>Candidatus Magasanikiibacteriota</taxon>
    </lineage>
</organism>
<dbReference type="PANTHER" id="PTHR45947:SF13">
    <property type="entry name" value="TRANSFERASE"/>
    <property type="match status" value="1"/>
</dbReference>
<dbReference type="CDD" id="cd03823">
    <property type="entry name" value="GT4_ExpE7-like"/>
    <property type="match status" value="1"/>
</dbReference>
<evidence type="ECO:0000259" key="1">
    <source>
        <dbReference type="Pfam" id="PF00534"/>
    </source>
</evidence>
<feature type="domain" description="Glycosyltransferase subfamily 4-like N-terminal" evidence="2">
    <location>
        <begin position="34"/>
        <end position="211"/>
    </location>
</feature>
<feature type="domain" description="Glycosyl transferase family 1" evidence="1">
    <location>
        <begin position="237"/>
        <end position="386"/>
    </location>
</feature>
<dbReference type="EMBL" id="PFMA01000048">
    <property type="protein sequence ID" value="PIY93372.1"/>
    <property type="molecule type" value="Genomic_DNA"/>
</dbReference>
<evidence type="ECO:0000313" key="4">
    <source>
        <dbReference type="Proteomes" id="UP000229449"/>
    </source>
</evidence>
<evidence type="ECO:0000259" key="2">
    <source>
        <dbReference type="Pfam" id="PF13439"/>
    </source>
</evidence>
<gene>
    <name evidence="3" type="ORF">COY69_01945</name>
</gene>
<proteinExistence type="predicted"/>
<evidence type="ECO:0008006" key="5">
    <source>
        <dbReference type="Google" id="ProtNLM"/>
    </source>
</evidence>
<name>A0A2M7RA63_9BACT</name>
<dbReference type="InterPro" id="IPR050194">
    <property type="entry name" value="Glycosyltransferase_grp1"/>
</dbReference>
<reference evidence="4" key="1">
    <citation type="submission" date="2017-09" db="EMBL/GenBank/DDBJ databases">
        <title>Depth-based differentiation of microbial function through sediment-hosted aquifers and enrichment of novel symbionts in the deep terrestrial subsurface.</title>
        <authorList>
            <person name="Probst A.J."/>
            <person name="Ladd B."/>
            <person name="Jarett J.K."/>
            <person name="Geller-Mcgrath D.E."/>
            <person name="Sieber C.M.K."/>
            <person name="Emerson J.B."/>
            <person name="Anantharaman K."/>
            <person name="Thomas B.C."/>
            <person name="Malmstrom R."/>
            <person name="Stieglmeier M."/>
            <person name="Klingl A."/>
            <person name="Woyke T."/>
            <person name="Ryan C.M."/>
            <person name="Banfield J.F."/>
        </authorList>
    </citation>
    <scope>NUCLEOTIDE SEQUENCE [LARGE SCALE GENOMIC DNA]</scope>
</reference>
<comment type="caution">
    <text evidence="3">The sequence shown here is derived from an EMBL/GenBank/DDBJ whole genome shotgun (WGS) entry which is preliminary data.</text>
</comment>